<proteinExistence type="inferred from homology"/>
<dbReference type="Gene3D" id="3.40.190.150">
    <property type="entry name" value="Bordetella uptake gene, domain 1"/>
    <property type="match status" value="1"/>
</dbReference>
<evidence type="ECO:0000256" key="1">
    <source>
        <dbReference type="ARBA" id="ARBA00006987"/>
    </source>
</evidence>
<comment type="similarity">
    <text evidence="1">Belongs to the UPF0065 (bug) family.</text>
</comment>
<evidence type="ECO:0000313" key="4">
    <source>
        <dbReference type="Proteomes" id="UP001267710"/>
    </source>
</evidence>
<keyword evidence="3" id="KW-0675">Receptor</keyword>
<dbReference type="CDD" id="cd13577">
    <property type="entry name" value="PBP2_BugE_Glu"/>
    <property type="match status" value="1"/>
</dbReference>
<gene>
    <name evidence="3" type="ORF">QE399_004125</name>
</gene>
<protein>
    <submittedName>
        <fullName evidence="3">Tripartite-type tricarboxylate transporter receptor subunit TctC</fullName>
    </submittedName>
</protein>
<dbReference type="Gene3D" id="3.40.190.10">
    <property type="entry name" value="Periplasmic binding protein-like II"/>
    <property type="match status" value="1"/>
</dbReference>
<dbReference type="Pfam" id="PF03401">
    <property type="entry name" value="TctC"/>
    <property type="match status" value="1"/>
</dbReference>
<organism evidence="3 4">
    <name type="scientific">Paracidovorax wautersii</name>
    <dbReference type="NCBI Taxonomy" id="1177982"/>
    <lineage>
        <taxon>Bacteria</taxon>
        <taxon>Pseudomonadati</taxon>
        <taxon>Pseudomonadota</taxon>
        <taxon>Betaproteobacteria</taxon>
        <taxon>Burkholderiales</taxon>
        <taxon>Comamonadaceae</taxon>
        <taxon>Paracidovorax</taxon>
    </lineage>
</organism>
<dbReference type="InterPro" id="IPR005064">
    <property type="entry name" value="BUG"/>
</dbReference>
<dbReference type="Proteomes" id="UP001267710">
    <property type="component" value="Unassembled WGS sequence"/>
</dbReference>
<dbReference type="PANTHER" id="PTHR42928:SF5">
    <property type="entry name" value="BLR1237 PROTEIN"/>
    <property type="match status" value="1"/>
</dbReference>
<name>A0ABU1IGS8_9BURK</name>
<dbReference type="SUPFAM" id="SSF53850">
    <property type="entry name" value="Periplasmic binding protein-like II"/>
    <property type="match status" value="1"/>
</dbReference>
<dbReference type="PANTHER" id="PTHR42928">
    <property type="entry name" value="TRICARBOXYLATE-BINDING PROTEIN"/>
    <property type="match status" value="1"/>
</dbReference>
<accession>A0ABU1IGS8</accession>
<dbReference type="InterPro" id="IPR042100">
    <property type="entry name" value="Bug_dom1"/>
</dbReference>
<sequence length="320" mass="34037">MQRRIWLGVALTVAAGTSLAQGYPNKPVRLVVPFAPGGTTDIIARVIADPLSRAIGQPVVVENKAGGGGIIGASETARSTPDGYALGIATVSTTAANPAINPKTPYNPLTDFTPIINIAATPNIIAVNPKFPAKDYKSFVAEMKKSPGKYSYSSSGTGGIGHLQMELYKSLTDIFVTHIPYRGAGPALNDTVAGQVPMIFDNLPSALPFIKDGRLVPIVVAAPQRVAALPNVPTFKEVGLEPVNRMAYYGILGPKGLPKDVVDKINAGVRKALEDPAVRKRIEDTGSLIVANTPEQFTEQIKAEFEVYKQVVQKQKLVLE</sequence>
<comment type="caution">
    <text evidence="3">The sequence shown here is derived from an EMBL/GenBank/DDBJ whole genome shotgun (WGS) entry which is preliminary data.</text>
</comment>
<keyword evidence="2" id="KW-0732">Signal</keyword>
<dbReference type="PIRSF" id="PIRSF017082">
    <property type="entry name" value="YflP"/>
    <property type="match status" value="1"/>
</dbReference>
<evidence type="ECO:0000313" key="3">
    <source>
        <dbReference type="EMBL" id="MDR6216436.1"/>
    </source>
</evidence>
<feature type="signal peptide" evidence="2">
    <location>
        <begin position="1"/>
        <end position="20"/>
    </location>
</feature>
<keyword evidence="4" id="KW-1185">Reference proteome</keyword>
<feature type="chain" id="PRO_5046431988" evidence="2">
    <location>
        <begin position="21"/>
        <end position="320"/>
    </location>
</feature>
<dbReference type="RefSeq" id="WP_309831841.1">
    <property type="nucleotide sequence ID" value="NZ_JAVIZX010000001.1"/>
</dbReference>
<evidence type="ECO:0000256" key="2">
    <source>
        <dbReference type="SAM" id="SignalP"/>
    </source>
</evidence>
<reference evidence="3 4" key="1">
    <citation type="submission" date="2023-08" db="EMBL/GenBank/DDBJ databases">
        <title>Functional and genomic diversity of the sorghum phyllosphere microbiome.</title>
        <authorList>
            <person name="Shade A."/>
        </authorList>
    </citation>
    <scope>NUCLEOTIDE SEQUENCE [LARGE SCALE GENOMIC DNA]</scope>
    <source>
        <strain evidence="3 4">SORGH_AS_0335</strain>
    </source>
</reference>
<dbReference type="EMBL" id="JAVIZX010000001">
    <property type="protein sequence ID" value="MDR6216436.1"/>
    <property type="molecule type" value="Genomic_DNA"/>
</dbReference>